<feature type="transmembrane region" description="Helical" evidence="2">
    <location>
        <begin position="31"/>
        <end position="53"/>
    </location>
</feature>
<dbReference type="RefSeq" id="WP_025084231.1">
    <property type="nucleotide sequence ID" value="NZ_CP123737.1"/>
</dbReference>
<geneLocation type="plasmid" evidence="3 4">
    <name>unnamed1</name>
</geneLocation>
<feature type="region of interest" description="Disordered" evidence="1">
    <location>
        <begin position="88"/>
        <end position="115"/>
    </location>
</feature>
<dbReference type="AlphaFoldDB" id="A0AAX3UI86"/>
<dbReference type="EMBL" id="CP123737">
    <property type="protein sequence ID" value="WGO87058.1"/>
    <property type="molecule type" value="Genomic_DNA"/>
</dbReference>
<keyword evidence="2" id="KW-1133">Transmembrane helix</keyword>
<gene>
    <name evidence="3" type="ORF">QEJ78_12055</name>
</gene>
<protein>
    <submittedName>
        <fullName evidence="3">TM2 domain-containing protein</fullName>
    </submittedName>
</protein>
<keyword evidence="2" id="KW-0812">Transmembrane</keyword>
<proteinExistence type="predicted"/>
<keyword evidence="2" id="KW-0472">Membrane</keyword>
<organism evidence="3 4">
    <name type="scientific">Lactobacillus kefiranofaciens</name>
    <dbReference type="NCBI Taxonomy" id="267818"/>
    <lineage>
        <taxon>Bacteria</taxon>
        <taxon>Bacillati</taxon>
        <taxon>Bacillota</taxon>
        <taxon>Bacilli</taxon>
        <taxon>Lactobacillales</taxon>
        <taxon>Lactobacillaceae</taxon>
        <taxon>Lactobacillus</taxon>
    </lineage>
</organism>
<reference evidence="3" key="2">
    <citation type="submission" date="2023-04" db="EMBL/GenBank/DDBJ databases">
        <authorList>
            <person name="Wang Y."/>
        </authorList>
    </citation>
    <scope>NUCLEOTIDE SEQUENCE</scope>
    <source>
        <strain evidence="3">ZW18</strain>
        <plasmid evidence="3">unnamed1</plasmid>
    </source>
</reference>
<keyword evidence="3" id="KW-0614">Plasmid</keyword>
<accession>A0AAX3UI86</accession>
<dbReference type="Proteomes" id="UP001242513">
    <property type="component" value="Plasmid unnamed1"/>
</dbReference>
<name>A0AAX3UI86_9LACO</name>
<evidence type="ECO:0000313" key="3">
    <source>
        <dbReference type="EMBL" id="WGO87058.1"/>
    </source>
</evidence>
<evidence type="ECO:0000256" key="1">
    <source>
        <dbReference type="SAM" id="MobiDB-lite"/>
    </source>
</evidence>
<reference evidence="3" key="1">
    <citation type="journal article" date="2022" name="Food Funct.">
        <title>Lactobacillus kefiranofaciens ZW18 from Kefir enhances the anti-tumor effect of anti-programmed cell death 1 (PD-1) immunotherapy by modulating the gut microbiota.</title>
        <authorList>
            <person name="Zhao J."/>
            <person name="Wang Y."/>
            <person name="Wang J."/>
            <person name="Lv M."/>
            <person name="Zhou C."/>
            <person name="Jia L."/>
            <person name="Geng W."/>
        </authorList>
    </citation>
    <scope>NUCLEOTIDE SEQUENCE</scope>
    <source>
        <strain evidence="3">ZW18</strain>
    </source>
</reference>
<sequence length="115" mass="13258">MVAYLLWWFTGFMGGHRYYFGKTGSAVAMTLIFWLTVWFFGLGFIITGIWMLVDVFQISSWLKADQKEKEQAAIQDILMRRDLQNTSDGYSSLHDDEDVNVENVPDSEVSSEESK</sequence>
<evidence type="ECO:0000256" key="2">
    <source>
        <dbReference type="SAM" id="Phobius"/>
    </source>
</evidence>
<evidence type="ECO:0000313" key="4">
    <source>
        <dbReference type="Proteomes" id="UP001242513"/>
    </source>
</evidence>